<comment type="caution">
    <text evidence="2">The sequence shown here is derived from an EMBL/GenBank/DDBJ whole genome shotgun (WGS) entry which is preliminary data.</text>
</comment>
<feature type="compositionally biased region" description="Polar residues" evidence="1">
    <location>
        <begin position="1"/>
        <end position="13"/>
    </location>
</feature>
<gene>
    <name evidence="2" type="ORF">RFI_16056</name>
</gene>
<feature type="non-terminal residue" evidence="2">
    <location>
        <position position="1"/>
    </location>
</feature>
<feature type="compositionally biased region" description="Acidic residues" evidence="1">
    <location>
        <begin position="32"/>
        <end position="50"/>
    </location>
</feature>
<protein>
    <submittedName>
        <fullName evidence="2">AAA ATPase</fullName>
    </submittedName>
</protein>
<feature type="compositionally biased region" description="Basic and acidic residues" evidence="1">
    <location>
        <begin position="83"/>
        <end position="92"/>
    </location>
</feature>
<name>X6N5D0_RETFI</name>
<evidence type="ECO:0000313" key="2">
    <source>
        <dbReference type="EMBL" id="ETO21148.1"/>
    </source>
</evidence>
<evidence type="ECO:0000256" key="1">
    <source>
        <dbReference type="SAM" id="MobiDB-lite"/>
    </source>
</evidence>
<feature type="compositionally biased region" description="Basic and acidic residues" evidence="1">
    <location>
        <begin position="114"/>
        <end position="127"/>
    </location>
</feature>
<evidence type="ECO:0000313" key="3">
    <source>
        <dbReference type="Proteomes" id="UP000023152"/>
    </source>
</evidence>
<feature type="region of interest" description="Disordered" evidence="1">
    <location>
        <begin position="1"/>
        <end position="127"/>
    </location>
</feature>
<accession>X6N5D0</accession>
<sequence>NSRFNKSGTSTFGRPSANPPTIVPLPIIPGNNDDDDDDDDDNDDEDDEDNDKERGKEEKENGDRNNNGEEKHGLNMDMNMDEQLGKDTKDTAMDQVQQHELIATVENENENENENEHKSEKEKKKDDNFETMDKDMHDTLNNEALLARGANELDPIVTTAPNACADTMAASLPSPVEQQVASHISLSSPMGSPDPDRHLPPSDGFVAVSTDLNMPLHSEFQTLFIYLFTLALKNNDHIVETDIDPIFIDLVRLFDKVAQELINVMYSDSYKRFMNRREFEQWIKWISDPFDPNATIPLCTQPF</sequence>
<reference evidence="2 3" key="1">
    <citation type="journal article" date="2013" name="Curr. Biol.">
        <title>The Genome of the Foraminiferan Reticulomyxa filosa.</title>
        <authorList>
            <person name="Glockner G."/>
            <person name="Hulsmann N."/>
            <person name="Schleicher M."/>
            <person name="Noegel A.A."/>
            <person name="Eichinger L."/>
            <person name="Gallinger C."/>
            <person name="Pawlowski J."/>
            <person name="Sierra R."/>
            <person name="Euteneuer U."/>
            <person name="Pillet L."/>
            <person name="Moustafa A."/>
            <person name="Platzer M."/>
            <person name="Groth M."/>
            <person name="Szafranski K."/>
            <person name="Schliwa M."/>
        </authorList>
    </citation>
    <scope>NUCLEOTIDE SEQUENCE [LARGE SCALE GENOMIC DNA]</scope>
</reference>
<feature type="compositionally biased region" description="Pro residues" evidence="1">
    <location>
        <begin position="17"/>
        <end position="27"/>
    </location>
</feature>
<organism evidence="2 3">
    <name type="scientific">Reticulomyxa filosa</name>
    <dbReference type="NCBI Taxonomy" id="46433"/>
    <lineage>
        <taxon>Eukaryota</taxon>
        <taxon>Sar</taxon>
        <taxon>Rhizaria</taxon>
        <taxon>Retaria</taxon>
        <taxon>Foraminifera</taxon>
        <taxon>Monothalamids</taxon>
        <taxon>Reticulomyxidae</taxon>
        <taxon>Reticulomyxa</taxon>
    </lineage>
</organism>
<keyword evidence="3" id="KW-1185">Reference proteome</keyword>
<dbReference type="Proteomes" id="UP000023152">
    <property type="component" value="Unassembled WGS sequence"/>
</dbReference>
<proteinExistence type="predicted"/>
<dbReference type="AlphaFoldDB" id="X6N5D0"/>
<dbReference type="EMBL" id="ASPP01011898">
    <property type="protein sequence ID" value="ETO21148.1"/>
    <property type="molecule type" value="Genomic_DNA"/>
</dbReference>
<feature type="compositionally biased region" description="Basic and acidic residues" evidence="1">
    <location>
        <begin position="51"/>
        <end position="74"/>
    </location>
</feature>